<evidence type="ECO:0000313" key="13">
    <source>
        <dbReference type="Proteomes" id="UP000738325"/>
    </source>
</evidence>
<dbReference type="EC" id="6.1.1.22" evidence="2"/>
<dbReference type="GO" id="GO:0004816">
    <property type="term" value="F:asparagine-tRNA ligase activity"/>
    <property type="evidence" value="ECO:0007669"/>
    <property type="project" value="UniProtKB-EC"/>
</dbReference>
<dbReference type="SUPFAM" id="SSF50249">
    <property type="entry name" value="Nucleic acid-binding proteins"/>
    <property type="match status" value="1"/>
</dbReference>
<protein>
    <recommendedName>
        <fullName evidence="9">Asparagine--tRNA ligase, mitochondrial</fullName>
        <ecNumber evidence="2">6.1.1.22</ecNumber>
    </recommendedName>
    <alternativeName>
        <fullName evidence="8">Asparaginyl-tRNA synthetase</fullName>
    </alternativeName>
</protein>
<dbReference type="FunFam" id="3.30.930.10:FF:000016">
    <property type="entry name" value="Asparagine--tRNA ligase"/>
    <property type="match status" value="1"/>
</dbReference>
<dbReference type="Proteomes" id="UP000738325">
    <property type="component" value="Unassembled WGS sequence"/>
</dbReference>
<dbReference type="InterPro" id="IPR006195">
    <property type="entry name" value="aa-tRNA-synth_II"/>
</dbReference>
<dbReference type="PANTHER" id="PTHR22594">
    <property type="entry name" value="ASPARTYL/LYSYL-TRNA SYNTHETASE"/>
    <property type="match status" value="1"/>
</dbReference>
<comment type="caution">
    <text evidence="12">The sequence shown here is derived from an EMBL/GenBank/DDBJ whole genome shotgun (WGS) entry which is preliminary data.</text>
</comment>
<keyword evidence="6" id="KW-0648">Protein biosynthesis</keyword>
<feature type="region of interest" description="Disordered" evidence="10">
    <location>
        <begin position="47"/>
        <end position="66"/>
    </location>
</feature>
<keyword evidence="13" id="KW-1185">Reference proteome</keyword>
<dbReference type="GO" id="GO:0006421">
    <property type="term" value="P:asparaginyl-tRNA aminoacylation"/>
    <property type="evidence" value="ECO:0007669"/>
    <property type="project" value="InterPro"/>
</dbReference>
<dbReference type="GO" id="GO:0005524">
    <property type="term" value="F:ATP binding"/>
    <property type="evidence" value="ECO:0007669"/>
    <property type="project" value="UniProtKB-KW"/>
</dbReference>
<dbReference type="EMBL" id="JAAAIP010000034">
    <property type="protein sequence ID" value="KAG0328433.1"/>
    <property type="molecule type" value="Genomic_DNA"/>
</dbReference>
<feature type="compositionally biased region" description="Low complexity" evidence="10">
    <location>
        <begin position="48"/>
        <end position="66"/>
    </location>
</feature>
<dbReference type="InterPro" id="IPR012340">
    <property type="entry name" value="NA-bd_OB-fold"/>
</dbReference>
<dbReference type="InterPro" id="IPR004522">
    <property type="entry name" value="Asn-tRNA-ligase"/>
</dbReference>
<dbReference type="CDD" id="cd04318">
    <property type="entry name" value="EcAsnRS_like_N"/>
    <property type="match status" value="1"/>
</dbReference>
<dbReference type="CDD" id="cd00776">
    <property type="entry name" value="AsxRS_core"/>
    <property type="match status" value="1"/>
</dbReference>
<evidence type="ECO:0000259" key="11">
    <source>
        <dbReference type="PROSITE" id="PS50862"/>
    </source>
</evidence>
<dbReference type="Pfam" id="PF01336">
    <property type="entry name" value="tRNA_anti-codon"/>
    <property type="match status" value="1"/>
</dbReference>
<evidence type="ECO:0000256" key="1">
    <source>
        <dbReference type="ARBA" id="ARBA00008226"/>
    </source>
</evidence>
<evidence type="ECO:0000313" key="12">
    <source>
        <dbReference type="EMBL" id="KAG0328433.1"/>
    </source>
</evidence>
<proteinExistence type="inferred from homology"/>
<dbReference type="InterPro" id="IPR002312">
    <property type="entry name" value="Asp/Asn-tRNA-synth_IIb"/>
</dbReference>
<organism evidence="12 13">
    <name type="scientific">Dissophora globulifera</name>
    <dbReference type="NCBI Taxonomy" id="979702"/>
    <lineage>
        <taxon>Eukaryota</taxon>
        <taxon>Fungi</taxon>
        <taxon>Fungi incertae sedis</taxon>
        <taxon>Mucoromycota</taxon>
        <taxon>Mortierellomycotina</taxon>
        <taxon>Mortierellomycetes</taxon>
        <taxon>Mortierellales</taxon>
        <taxon>Mortierellaceae</taxon>
        <taxon>Dissophora</taxon>
    </lineage>
</organism>
<dbReference type="InterPro" id="IPR045864">
    <property type="entry name" value="aa-tRNA-synth_II/BPL/LPL"/>
</dbReference>
<dbReference type="AlphaFoldDB" id="A0A9P6UZR2"/>
<feature type="region of interest" description="Disordered" evidence="10">
    <location>
        <begin position="259"/>
        <end position="279"/>
    </location>
</feature>
<dbReference type="SUPFAM" id="SSF55681">
    <property type="entry name" value="Class II aaRS and biotin synthetases"/>
    <property type="match status" value="1"/>
</dbReference>
<feature type="compositionally biased region" description="Low complexity" evidence="10">
    <location>
        <begin position="268"/>
        <end position="279"/>
    </location>
</feature>
<feature type="domain" description="Aminoacyl-transfer RNA synthetases class-II family profile" evidence="11">
    <location>
        <begin position="215"/>
        <end position="556"/>
    </location>
</feature>
<dbReference type="Gene3D" id="3.30.930.10">
    <property type="entry name" value="Bira Bifunctional Protein, Domain 2"/>
    <property type="match status" value="1"/>
</dbReference>
<dbReference type="NCBIfam" id="NF003037">
    <property type="entry name" value="PRK03932.1"/>
    <property type="match status" value="1"/>
</dbReference>
<dbReference type="GO" id="GO:0005739">
    <property type="term" value="C:mitochondrion"/>
    <property type="evidence" value="ECO:0007669"/>
    <property type="project" value="TreeGrafter"/>
</dbReference>
<dbReference type="InterPro" id="IPR004365">
    <property type="entry name" value="NA-bd_OB_tRNA"/>
</dbReference>
<reference evidence="12" key="1">
    <citation type="journal article" date="2020" name="Fungal Divers.">
        <title>Resolving the Mortierellaceae phylogeny through synthesis of multi-gene phylogenetics and phylogenomics.</title>
        <authorList>
            <person name="Vandepol N."/>
            <person name="Liber J."/>
            <person name="Desiro A."/>
            <person name="Na H."/>
            <person name="Kennedy M."/>
            <person name="Barry K."/>
            <person name="Grigoriev I.V."/>
            <person name="Miller A.N."/>
            <person name="O'Donnell K."/>
            <person name="Stajich J.E."/>
            <person name="Bonito G."/>
        </authorList>
    </citation>
    <scope>NUCLEOTIDE SEQUENCE</scope>
    <source>
        <strain evidence="12">REB-010B</strain>
    </source>
</reference>
<evidence type="ECO:0000256" key="7">
    <source>
        <dbReference type="ARBA" id="ARBA00023146"/>
    </source>
</evidence>
<dbReference type="NCBIfam" id="TIGR00457">
    <property type="entry name" value="asnS"/>
    <property type="match status" value="1"/>
</dbReference>
<accession>A0A9P6UZR2</accession>
<name>A0A9P6UZR2_9FUNG</name>
<evidence type="ECO:0000256" key="9">
    <source>
        <dbReference type="ARBA" id="ARBA00068798"/>
    </source>
</evidence>
<dbReference type="HAMAP" id="MF_00534">
    <property type="entry name" value="Asn_tRNA_synth"/>
    <property type="match status" value="1"/>
</dbReference>
<dbReference type="OrthoDB" id="1931232at2759"/>
<dbReference type="PRINTS" id="PR01042">
    <property type="entry name" value="TRNASYNTHASP"/>
</dbReference>
<keyword evidence="3" id="KW-0436">Ligase</keyword>
<evidence type="ECO:0000256" key="4">
    <source>
        <dbReference type="ARBA" id="ARBA00022741"/>
    </source>
</evidence>
<sequence>MATISTAVRPLFRERAFKKCLSQNQCTRLALLRTHTTSRFSTSAVKWNTSASGNGSSTATGTTTTTTTRIRTIPPALPNKTIKTILNTTEPNTPVKIQGWVRSARHQKHVTFLEVNDGSSLKGVQAILSGGEGKGLVAGTSVELDGKLVKSLGKEQALEMQVSSLKVIGTCDGETYPLQKKRHSFEFLREISHLRSRAKTASAILRLRSASAWGFQKFFESQEFVQVHTPLLTSHDCEGGGEVFKIAPQTSARALEQHLRQDEQPKETTLSPSTTPRTAPAPSEFFGSPVYLTVSGQLHLEIIASALSRVYTMGPVFRAEPSMTPRHLSEFWMLEAEVAFLDKLDSLLDFSEACLKETTRHLLEHCGEDIEFLNTWVDKSLKSRLTQLVEEPFRRMTYTEAIEILQRSEEPFEFEPKWGQGLQSEHEKWLAGTYCKAPVFVTDYPAGLKPFYMRKNDTPAILGNDNGDGQKEDRTTVGCVDLLVPGIGELMGGSLREERPEVLKDQLQSFGLDQDEYQWYMDLRKFGTTPHGGWGIGFERYILMVTGMDNVRDVIPFPRYSNHCKF</sequence>
<evidence type="ECO:0000256" key="2">
    <source>
        <dbReference type="ARBA" id="ARBA00012816"/>
    </source>
</evidence>
<dbReference type="PROSITE" id="PS50862">
    <property type="entry name" value="AA_TRNA_LIGASE_II"/>
    <property type="match status" value="1"/>
</dbReference>
<evidence type="ECO:0000256" key="10">
    <source>
        <dbReference type="SAM" id="MobiDB-lite"/>
    </source>
</evidence>
<evidence type="ECO:0000256" key="6">
    <source>
        <dbReference type="ARBA" id="ARBA00022917"/>
    </source>
</evidence>
<dbReference type="Gene3D" id="2.40.50.140">
    <property type="entry name" value="Nucleic acid-binding proteins"/>
    <property type="match status" value="1"/>
</dbReference>
<dbReference type="InterPro" id="IPR004364">
    <property type="entry name" value="Aa-tRNA-synt_II"/>
</dbReference>
<dbReference type="Pfam" id="PF00152">
    <property type="entry name" value="tRNA-synt_2"/>
    <property type="match status" value="1"/>
</dbReference>
<keyword evidence="7" id="KW-0030">Aminoacyl-tRNA synthetase</keyword>
<evidence type="ECO:0000256" key="5">
    <source>
        <dbReference type="ARBA" id="ARBA00022840"/>
    </source>
</evidence>
<evidence type="ECO:0000256" key="8">
    <source>
        <dbReference type="ARBA" id="ARBA00029886"/>
    </source>
</evidence>
<gene>
    <name evidence="12" type="ORF">BGZ99_005298</name>
</gene>
<keyword evidence="4" id="KW-0547">Nucleotide-binding</keyword>
<dbReference type="PANTHER" id="PTHR22594:SF34">
    <property type="entry name" value="ASPARAGINE--TRNA LIGASE, MITOCHONDRIAL-RELATED"/>
    <property type="match status" value="1"/>
</dbReference>
<evidence type="ECO:0000256" key="3">
    <source>
        <dbReference type="ARBA" id="ARBA00022598"/>
    </source>
</evidence>
<keyword evidence="5" id="KW-0067">ATP-binding</keyword>
<dbReference type="GO" id="GO:0003676">
    <property type="term" value="F:nucleic acid binding"/>
    <property type="evidence" value="ECO:0007669"/>
    <property type="project" value="InterPro"/>
</dbReference>
<comment type="similarity">
    <text evidence="1">Belongs to the class-II aminoacyl-tRNA synthetase family.</text>
</comment>